<protein>
    <submittedName>
        <fullName evidence="1">Uncharacterized protein</fullName>
    </submittedName>
</protein>
<dbReference type="Proteomes" id="UP000019024">
    <property type="component" value="Chromosome"/>
</dbReference>
<keyword evidence="2" id="KW-1185">Reference proteome</keyword>
<name>W0JVE2_9EURY</name>
<reference evidence="1 2" key="1">
    <citation type="submission" date="2014-01" db="EMBL/GenBank/DDBJ databases">
        <authorList>
            <consortium name="DOE Joint Genome Institute"/>
            <person name="Anderson I."/>
            <person name="Huntemann M."/>
            <person name="Han J."/>
            <person name="Chen A."/>
            <person name="Kyrpides N."/>
            <person name="Mavromatis K."/>
            <person name="Markowitz V."/>
            <person name="Palaniappan K."/>
            <person name="Ivanova N."/>
            <person name="Schaumberg A."/>
            <person name="Pati A."/>
            <person name="Liolios K."/>
            <person name="Nordberg H.P."/>
            <person name="Cantor M.N."/>
            <person name="Hua S.X."/>
            <person name="Woyke T."/>
        </authorList>
    </citation>
    <scope>NUCLEOTIDE SEQUENCE [LARGE SCALE GENOMIC DNA]</scope>
    <source>
        <strain evidence="1 2">XH-48</strain>
    </source>
</reference>
<evidence type="ECO:0000313" key="1">
    <source>
        <dbReference type="EMBL" id="AHG01023.1"/>
    </source>
</evidence>
<dbReference type="KEGG" id="hlr:HALLA_13385"/>
<proteinExistence type="predicted"/>
<organism evidence="1 2">
    <name type="scientific">Halostagnicola larsenii XH-48</name>
    <dbReference type="NCBI Taxonomy" id="797299"/>
    <lineage>
        <taxon>Archaea</taxon>
        <taxon>Methanobacteriati</taxon>
        <taxon>Methanobacteriota</taxon>
        <taxon>Stenosarchaea group</taxon>
        <taxon>Halobacteria</taxon>
        <taxon>Halobacteriales</taxon>
        <taxon>Natrialbaceae</taxon>
        <taxon>Halostagnicola</taxon>
    </lineage>
</organism>
<dbReference type="EMBL" id="CP007055">
    <property type="protein sequence ID" value="AHG01023.1"/>
    <property type="molecule type" value="Genomic_DNA"/>
</dbReference>
<dbReference type="HOGENOM" id="CLU_2662203_0_0_2"/>
<evidence type="ECO:0000313" key="2">
    <source>
        <dbReference type="Proteomes" id="UP000019024"/>
    </source>
</evidence>
<gene>
    <name evidence="1" type="ORF">HALLA_13385</name>
</gene>
<accession>W0JVE2</accession>
<sequence length="75" mass="8858">MILSHEWMPMTFPNHTDLRLKSHIYSQILILMLSAVMSVNSTITPIISKTLERYLQVQLRSDRWLNFDLQQTIQA</sequence>
<dbReference type="AlphaFoldDB" id="W0JVE2"/>